<dbReference type="AlphaFoldDB" id="A0A9X9X577"/>
<dbReference type="Gene3D" id="3.30.365.10">
    <property type="entry name" value="Aldehyde oxidase/xanthine dehydrogenase, molybdopterin binding domain"/>
    <property type="match status" value="4"/>
</dbReference>
<dbReference type="Gene3D" id="3.90.1170.50">
    <property type="entry name" value="Aldehyde oxidase/xanthine dehydrogenase, a/b hammerhead"/>
    <property type="match status" value="1"/>
</dbReference>
<evidence type="ECO:0000256" key="2">
    <source>
        <dbReference type="ARBA" id="ARBA00023002"/>
    </source>
</evidence>
<dbReference type="PANTHER" id="PTHR11908:SF132">
    <property type="entry name" value="ALDEHYDE OXIDASE 1-RELATED"/>
    <property type="match status" value="1"/>
</dbReference>
<dbReference type="InterPro" id="IPR036856">
    <property type="entry name" value="Ald_Oxase/Xan_DH_a/b_sf"/>
</dbReference>
<dbReference type="GO" id="GO:0005506">
    <property type="term" value="F:iron ion binding"/>
    <property type="evidence" value="ECO:0007669"/>
    <property type="project" value="InterPro"/>
</dbReference>
<dbReference type="SMART" id="SM01008">
    <property type="entry name" value="Ald_Xan_dh_C"/>
    <property type="match status" value="1"/>
</dbReference>
<organism evidence="4 5">
    <name type="scientific">Neoroseomonas eburnea</name>
    <dbReference type="NCBI Taxonomy" id="1346889"/>
    <lineage>
        <taxon>Bacteria</taxon>
        <taxon>Pseudomonadati</taxon>
        <taxon>Pseudomonadota</taxon>
        <taxon>Alphaproteobacteria</taxon>
        <taxon>Acetobacterales</taxon>
        <taxon>Acetobacteraceae</taxon>
        <taxon>Neoroseomonas</taxon>
    </lineage>
</organism>
<dbReference type="InterPro" id="IPR037165">
    <property type="entry name" value="AldOxase/xan_DH_Mopterin-bd_sf"/>
</dbReference>
<dbReference type="InterPro" id="IPR000674">
    <property type="entry name" value="Ald_Oxase/Xan_DH_a/b"/>
</dbReference>
<accession>A0A9X9X577</accession>
<dbReference type="Proteomes" id="UP001138709">
    <property type="component" value="Unassembled WGS sequence"/>
</dbReference>
<reference evidence="4" key="2">
    <citation type="journal article" date="2021" name="Syst. Appl. Microbiol.">
        <title>Roseomonas hellenica sp. nov., isolated from roots of wild-growing Alkanna tinctoria.</title>
        <authorList>
            <person name="Rat A."/>
            <person name="Naranjo H.D."/>
            <person name="Lebbe L."/>
            <person name="Cnockaert M."/>
            <person name="Krigas N."/>
            <person name="Grigoriadou K."/>
            <person name="Maloupa E."/>
            <person name="Willems A."/>
        </authorList>
    </citation>
    <scope>NUCLEOTIDE SEQUENCE</scope>
    <source>
        <strain evidence="4">LMG 31228</strain>
    </source>
</reference>
<reference evidence="4" key="1">
    <citation type="submission" date="2020-01" db="EMBL/GenBank/DDBJ databases">
        <authorList>
            <person name="Rat A."/>
        </authorList>
    </citation>
    <scope>NUCLEOTIDE SEQUENCE</scope>
    <source>
        <strain evidence="4">LMG 31228</strain>
    </source>
</reference>
<protein>
    <submittedName>
        <fullName evidence="4">Xanthine dehydrogenase family protein molybdopterin-binding subunit</fullName>
    </submittedName>
</protein>
<dbReference type="Pfam" id="PF01315">
    <property type="entry name" value="Ald_Xan_dh_C"/>
    <property type="match status" value="1"/>
</dbReference>
<dbReference type="SUPFAM" id="SSF54665">
    <property type="entry name" value="CO dehydrogenase molybdoprotein N-domain-like"/>
    <property type="match status" value="1"/>
</dbReference>
<evidence type="ECO:0000313" key="5">
    <source>
        <dbReference type="Proteomes" id="UP001138709"/>
    </source>
</evidence>
<dbReference type="InterPro" id="IPR008274">
    <property type="entry name" value="AldOxase/xan_DH_MoCoBD1"/>
</dbReference>
<gene>
    <name evidence="4" type="ORF">GXW74_00030</name>
</gene>
<dbReference type="InterPro" id="IPR046867">
    <property type="entry name" value="AldOxase/xan_DH_MoCoBD2"/>
</dbReference>
<comment type="caution">
    <text evidence="4">The sequence shown here is derived from an EMBL/GenBank/DDBJ whole genome shotgun (WGS) entry which is preliminary data.</text>
</comment>
<name>A0A9X9X577_9PROT</name>
<sequence>MPDTILADPTMLKFGIGQPVPRQEDPTLLRGQGRYTDDLAVEGQVWCVMVRSPYAHGVINAIGTEAAKAMPGVLGVFTAADMAEYGPMRCLLPLKNRDGSPLINIERGPLAADKVRFVGDPVAFVVAETKAQAKDAAEAVEMDIDALDAVTDASAAAAPGAPQLYDHIPGNVVLDFHFGDADKVAEAFAGAAHVTRLSIRNSRIVVCAMEPRSAIGEWDTAKGRYVLRVGSQGVFGLRNQMANDILKVPVEKVRILTGNVGGSFGMKASAYPEYACVLHAAKVLGRPVKWTDERTGSFLSDCHGRDHEVDAELALDAEGRFLAVRLTAFGNMGGYLATVAPLMGTGNFVRNIQTNYQTPLLQVDTRCVVTNTTPISAYRGAGRPEGNYFMERLIETAAREMGKDPIALRRLNHIRPEQFPFTSTNGSVYDSGDFTALLDKALEAADWDGYAARKAASEARGMLRGRGVGNFLECTAPPMKEQGELVFEPDGTVTIVTGTLDYGQGHWTPFAQVLHQKLGVPFDSIRLVQGDSDRLIAGGGTGGSKSLMASGAAILEAAELVIEKGRKAAGYVLEAAAEDIEFAAGRFTIMGTDRGIGIMELAAKLREIGPLPQDVPNALDSRTVFDQAPMAYPNGCHICEVEIDPEIGTVKIDRYVSVNDFGVIVNPLLVEGQAHGGIVQGIGQALIERVAYSEDGQLLTGSYMDYGLPRADDLPSFGFESQPSPCRTNPLGAKGCGEAGCAGSLPAVMNAVSDALGGMHIDMPATPERVWEAVQRMK</sequence>
<evidence type="ECO:0000259" key="3">
    <source>
        <dbReference type="SMART" id="SM01008"/>
    </source>
</evidence>
<keyword evidence="1" id="KW-0500">Molybdenum</keyword>
<proteinExistence type="predicted"/>
<dbReference type="InterPro" id="IPR016208">
    <property type="entry name" value="Ald_Oxase/xanthine_DH-like"/>
</dbReference>
<dbReference type="RefSeq" id="WP_211844230.1">
    <property type="nucleotide sequence ID" value="NZ_JAAEDL010000001.1"/>
</dbReference>
<keyword evidence="2" id="KW-0560">Oxidoreductase</keyword>
<dbReference type="Pfam" id="PF20256">
    <property type="entry name" value="MoCoBD_2"/>
    <property type="match status" value="1"/>
</dbReference>
<dbReference type="EMBL" id="JAAEDL010000001">
    <property type="protein sequence ID" value="MBR0678863.1"/>
    <property type="molecule type" value="Genomic_DNA"/>
</dbReference>
<evidence type="ECO:0000256" key="1">
    <source>
        <dbReference type="ARBA" id="ARBA00022505"/>
    </source>
</evidence>
<keyword evidence="5" id="KW-1185">Reference proteome</keyword>
<dbReference type="PANTHER" id="PTHR11908">
    <property type="entry name" value="XANTHINE DEHYDROGENASE"/>
    <property type="match status" value="1"/>
</dbReference>
<evidence type="ECO:0000313" key="4">
    <source>
        <dbReference type="EMBL" id="MBR0678863.1"/>
    </source>
</evidence>
<dbReference type="Pfam" id="PF02738">
    <property type="entry name" value="MoCoBD_1"/>
    <property type="match status" value="1"/>
</dbReference>
<feature type="domain" description="Aldehyde oxidase/xanthine dehydrogenase a/b hammerhead" evidence="3">
    <location>
        <begin position="30"/>
        <end position="148"/>
    </location>
</feature>
<dbReference type="SUPFAM" id="SSF56003">
    <property type="entry name" value="Molybdenum cofactor-binding domain"/>
    <property type="match status" value="1"/>
</dbReference>
<dbReference type="GO" id="GO:0016491">
    <property type="term" value="F:oxidoreductase activity"/>
    <property type="evidence" value="ECO:0007669"/>
    <property type="project" value="UniProtKB-KW"/>
</dbReference>